<evidence type="ECO:0000313" key="3">
    <source>
        <dbReference type="Proteomes" id="UP000729402"/>
    </source>
</evidence>
<protein>
    <submittedName>
        <fullName evidence="2">Uncharacterized protein</fullName>
    </submittedName>
</protein>
<reference evidence="2" key="1">
    <citation type="journal article" date="2021" name="bioRxiv">
        <title>Whole Genome Assembly and Annotation of Northern Wild Rice, Zizania palustris L., Supports a Whole Genome Duplication in the Zizania Genus.</title>
        <authorList>
            <person name="Haas M."/>
            <person name="Kono T."/>
            <person name="Macchietto M."/>
            <person name="Millas R."/>
            <person name="McGilp L."/>
            <person name="Shao M."/>
            <person name="Duquette J."/>
            <person name="Hirsch C.N."/>
            <person name="Kimball J."/>
        </authorList>
    </citation>
    <scope>NUCLEOTIDE SEQUENCE</scope>
    <source>
        <tissue evidence="2">Fresh leaf tissue</tissue>
    </source>
</reference>
<accession>A0A8J5SHM9</accession>
<reference evidence="2" key="2">
    <citation type="submission" date="2021-02" db="EMBL/GenBank/DDBJ databases">
        <authorList>
            <person name="Kimball J.A."/>
            <person name="Haas M.W."/>
            <person name="Macchietto M."/>
            <person name="Kono T."/>
            <person name="Duquette J."/>
            <person name="Shao M."/>
        </authorList>
    </citation>
    <scope>NUCLEOTIDE SEQUENCE</scope>
    <source>
        <tissue evidence="2">Fresh leaf tissue</tissue>
    </source>
</reference>
<gene>
    <name evidence="2" type="ORF">GUJ93_ZPchr0006g43116</name>
</gene>
<feature type="compositionally biased region" description="Low complexity" evidence="1">
    <location>
        <begin position="20"/>
        <end position="34"/>
    </location>
</feature>
<keyword evidence="3" id="KW-1185">Reference proteome</keyword>
<proteinExistence type="predicted"/>
<organism evidence="2 3">
    <name type="scientific">Zizania palustris</name>
    <name type="common">Northern wild rice</name>
    <dbReference type="NCBI Taxonomy" id="103762"/>
    <lineage>
        <taxon>Eukaryota</taxon>
        <taxon>Viridiplantae</taxon>
        <taxon>Streptophyta</taxon>
        <taxon>Embryophyta</taxon>
        <taxon>Tracheophyta</taxon>
        <taxon>Spermatophyta</taxon>
        <taxon>Magnoliopsida</taxon>
        <taxon>Liliopsida</taxon>
        <taxon>Poales</taxon>
        <taxon>Poaceae</taxon>
        <taxon>BOP clade</taxon>
        <taxon>Oryzoideae</taxon>
        <taxon>Oryzeae</taxon>
        <taxon>Zizaniinae</taxon>
        <taxon>Zizania</taxon>
    </lineage>
</organism>
<evidence type="ECO:0000256" key="1">
    <source>
        <dbReference type="SAM" id="MobiDB-lite"/>
    </source>
</evidence>
<dbReference type="Proteomes" id="UP000729402">
    <property type="component" value="Unassembled WGS sequence"/>
</dbReference>
<dbReference type="EMBL" id="JAAALK010000283">
    <property type="protein sequence ID" value="KAG8072403.1"/>
    <property type="molecule type" value="Genomic_DNA"/>
</dbReference>
<feature type="region of interest" description="Disordered" evidence="1">
    <location>
        <begin position="1"/>
        <end position="52"/>
    </location>
</feature>
<evidence type="ECO:0000313" key="2">
    <source>
        <dbReference type="EMBL" id="KAG8072403.1"/>
    </source>
</evidence>
<dbReference type="AlphaFoldDB" id="A0A8J5SHM9"/>
<comment type="caution">
    <text evidence="2">The sequence shown here is derived from an EMBL/GenBank/DDBJ whole genome shotgun (WGS) entry which is preliminary data.</text>
</comment>
<name>A0A8J5SHM9_ZIZPA</name>
<feature type="region of interest" description="Disordered" evidence="1">
    <location>
        <begin position="177"/>
        <end position="198"/>
    </location>
</feature>
<sequence>MGPTSEVPKSNFPRQERPGARSGLAAASPSPSSPTQRNRAPPSPPLPRHKSGFQCSHRCVHSFSSQHARLHGPRPNPVDSFPFPLSRPPLPEMYHAIRLRCLLTRPPVSQGISTSGGGGGCPVRRFSVVGAPRPWGAGRRPCRFYGSSKSKGGVGRLEDRGAASAAWSSGRCIEQEHARLGERDQQEWLSGETREVPH</sequence>